<accession>A0ACC1SG64</accession>
<name>A0ACC1SG64_9APHY</name>
<dbReference type="EMBL" id="JANHOG010001326">
    <property type="protein sequence ID" value="KAJ3538979.1"/>
    <property type="molecule type" value="Genomic_DNA"/>
</dbReference>
<evidence type="ECO:0000313" key="1">
    <source>
        <dbReference type="EMBL" id="KAJ3538979.1"/>
    </source>
</evidence>
<proteinExistence type="predicted"/>
<comment type="caution">
    <text evidence="1">The sequence shown here is derived from an EMBL/GenBank/DDBJ whole genome shotgun (WGS) entry which is preliminary data.</text>
</comment>
<protein>
    <submittedName>
        <fullName evidence="1">Uncharacterized protein</fullName>
    </submittedName>
</protein>
<dbReference type="Proteomes" id="UP001148662">
    <property type="component" value="Unassembled WGS sequence"/>
</dbReference>
<sequence>MAEAILRSVAHNARSRSPSLPLVAHLSPVASPPLPDLPPEPPLPEPPLVNTWGYWVFDEFTPPPLVSPTPPPDPPRLHFFDDGSGYVFGGPLSTLEGSPVLYDASSPVYGVLPRAPSPVTERHHAALLAEQLALLTLDVPCLPSPPRPLPDWDLDNFDEWNPRDPDFPRMWALVQELFTLTNFCTLDTLFDHQYLGDDQLAPGTASPGNSPTSSYRP</sequence>
<gene>
    <name evidence="1" type="ORF">NM688_g6436</name>
</gene>
<evidence type="ECO:0000313" key="2">
    <source>
        <dbReference type="Proteomes" id="UP001148662"/>
    </source>
</evidence>
<reference evidence="1" key="1">
    <citation type="submission" date="2022-07" db="EMBL/GenBank/DDBJ databases">
        <title>Genome Sequence of Phlebia brevispora.</title>
        <authorList>
            <person name="Buettner E."/>
        </authorList>
    </citation>
    <scope>NUCLEOTIDE SEQUENCE</scope>
    <source>
        <strain evidence="1">MPL23</strain>
    </source>
</reference>
<keyword evidence="2" id="KW-1185">Reference proteome</keyword>
<organism evidence="1 2">
    <name type="scientific">Phlebia brevispora</name>
    <dbReference type="NCBI Taxonomy" id="194682"/>
    <lineage>
        <taxon>Eukaryota</taxon>
        <taxon>Fungi</taxon>
        <taxon>Dikarya</taxon>
        <taxon>Basidiomycota</taxon>
        <taxon>Agaricomycotina</taxon>
        <taxon>Agaricomycetes</taxon>
        <taxon>Polyporales</taxon>
        <taxon>Meruliaceae</taxon>
        <taxon>Phlebia</taxon>
    </lineage>
</organism>